<organism evidence="2 3">
    <name type="scientific">Dyella humi</name>
    <dbReference type="NCBI Taxonomy" id="1770547"/>
    <lineage>
        <taxon>Bacteria</taxon>
        <taxon>Pseudomonadati</taxon>
        <taxon>Pseudomonadota</taxon>
        <taxon>Gammaproteobacteria</taxon>
        <taxon>Lysobacterales</taxon>
        <taxon>Rhodanobacteraceae</taxon>
        <taxon>Dyella</taxon>
    </lineage>
</organism>
<dbReference type="InterPro" id="IPR050765">
    <property type="entry name" value="Riboflavin_Biosynth_HTPR"/>
</dbReference>
<dbReference type="Proteomes" id="UP001620409">
    <property type="component" value="Unassembled WGS sequence"/>
</dbReference>
<evidence type="ECO:0000313" key="3">
    <source>
        <dbReference type="Proteomes" id="UP001620409"/>
    </source>
</evidence>
<dbReference type="InterPro" id="IPR002734">
    <property type="entry name" value="RibDG_C"/>
</dbReference>
<protein>
    <submittedName>
        <fullName evidence="2">Dihydrofolate reductase family protein</fullName>
    </submittedName>
</protein>
<dbReference type="Gene3D" id="3.40.430.10">
    <property type="entry name" value="Dihydrofolate Reductase, subunit A"/>
    <property type="match status" value="1"/>
</dbReference>
<dbReference type="SUPFAM" id="SSF53597">
    <property type="entry name" value="Dihydrofolate reductase-like"/>
    <property type="match status" value="1"/>
</dbReference>
<dbReference type="PANTHER" id="PTHR38011">
    <property type="entry name" value="DIHYDROFOLATE REDUCTASE FAMILY PROTEIN (AFU_ORTHOLOGUE AFUA_8G06820)"/>
    <property type="match status" value="1"/>
</dbReference>
<dbReference type="Pfam" id="PF01872">
    <property type="entry name" value="RibD_C"/>
    <property type="match status" value="1"/>
</dbReference>
<reference evidence="2 3" key="1">
    <citation type="submission" date="2020-10" db="EMBL/GenBank/DDBJ databases">
        <title>Phylogeny of dyella-like bacteria.</title>
        <authorList>
            <person name="Fu J."/>
        </authorList>
    </citation>
    <scope>NUCLEOTIDE SEQUENCE [LARGE SCALE GENOMIC DNA]</scope>
    <source>
        <strain evidence="2 3">DHG40</strain>
    </source>
</reference>
<feature type="domain" description="Bacterial bifunctional deaminase-reductase C-terminal" evidence="1">
    <location>
        <begin position="2"/>
        <end position="189"/>
    </location>
</feature>
<sequence>MRKLIVQMQMSVDGYVSAARSGLAWQVWNWGDDWTWDERLKDEFNRILASVDCILLSRPMIQEGYLDHWTRIAQRFPSDPHYAFAQRIVDVSKVVLTDKLQSSPWERTTIAGGGMVSEVQALKQQPGGNIITFGGAGFVSALVAAGLVDEFQFFVNPAVVGEGKGLFHDTHGTRLRLIRSDAYECGIVVNRYAPVAGAIDASLPRQ</sequence>
<proteinExistence type="predicted"/>
<evidence type="ECO:0000259" key="1">
    <source>
        <dbReference type="Pfam" id="PF01872"/>
    </source>
</evidence>
<gene>
    <name evidence="2" type="ORF">ISP18_17275</name>
</gene>
<dbReference type="EMBL" id="JADIKI010000023">
    <property type="protein sequence ID" value="MFK2856361.1"/>
    <property type="molecule type" value="Genomic_DNA"/>
</dbReference>
<dbReference type="InterPro" id="IPR024072">
    <property type="entry name" value="DHFR-like_dom_sf"/>
</dbReference>
<keyword evidence="3" id="KW-1185">Reference proteome</keyword>
<accession>A0ABW8IQ19</accession>
<dbReference type="PANTHER" id="PTHR38011:SF11">
    <property type="entry name" value="2,5-DIAMINO-6-RIBOSYLAMINO-4(3H)-PYRIMIDINONE 5'-PHOSPHATE REDUCTASE"/>
    <property type="match status" value="1"/>
</dbReference>
<evidence type="ECO:0000313" key="2">
    <source>
        <dbReference type="EMBL" id="MFK2856361.1"/>
    </source>
</evidence>
<name>A0ABW8IQ19_9GAMM</name>
<comment type="caution">
    <text evidence="2">The sequence shown here is derived from an EMBL/GenBank/DDBJ whole genome shotgun (WGS) entry which is preliminary data.</text>
</comment>